<dbReference type="AlphaFoldDB" id="A0A6A5VGI5"/>
<feature type="chain" id="PRO_5025435370" description="Secreted protein" evidence="1">
    <location>
        <begin position="18"/>
        <end position="87"/>
    </location>
</feature>
<protein>
    <recommendedName>
        <fullName evidence="4">Secreted protein</fullName>
    </recommendedName>
</protein>
<proteinExistence type="predicted"/>
<accession>A0A6A5VGI5</accession>
<dbReference type="EMBL" id="ML976667">
    <property type="protein sequence ID" value="KAF1976271.1"/>
    <property type="molecule type" value="Genomic_DNA"/>
</dbReference>
<evidence type="ECO:0000313" key="2">
    <source>
        <dbReference type="EMBL" id="KAF1976271.1"/>
    </source>
</evidence>
<evidence type="ECO:0000313" key="3">
    <source>
        <dbReference type="Proteomes" id="UP000800036"/>
    </source>
</evidence>
<organism evidence="2 3">
    <name type="scientific">Bimuria novae-zelandiae CBS 107.79</name>
    <dbReference type="NCBI Taxonomy" id="1447943"/>
    <lineage>
        <taxon>Eukaryota</taxon>
        <taxon>Fungi</taxon>
        <taxon>Dikarya</taxon>
        <taxon>Ascomycota</taxon>
        <taxon>Pezizomycotina</taxon>
        <taxon>Dothideomycetes</taxon>
        <taxon>Pleosporomycetidae</taxon>
        <taxon>Pleosporales</taxon>
        <taxon>Massarineae</taxon>
        <taxon>Didymosphaeriaceae</taxon>
        <taxon>Bimuria</taxon>
    </lineage>
</organism>
<keyword evidence="3" id="KW-1185">Reference proteome</keyword>
<feature type="signal peptide" evidence="1">
    <location>
        <begin position="1"/>
        <end position="17"/>
    </location>
</feature>
<evidence type="ECO:0000256" key="1">
    <source>
        <dbReference type="SAM" id="SignalP"/>
    </source>
</evidence>
<keyword evidence="1" id="KW-0732">Signal</keyword>
<evidence type="ECO:0008006" key="4">
    <source>
        <dbReference type="Google" id="ProtNLM"/>
    </source>
</evidence>
<name>A0A6A5VGI5_9PLEO</name>
<reference evidence="2" key="1">
    <citation type="journal article" date="2020" name="Stud. Mycol.">
        <title>101 Dothideomycetes genomes: a test case for predicting lifestyles and emergence of pathogens.</title>
        <authorList>
            <person name="Haridas S."/>
            <person name="Albert R."/>
            <person name="Binder M."/>
            <person name="Bloem J."/>
            <person name="Labutti K."/>
            <person name="Salamov A."/>
            <person name="Andreopoulos B."/>
            <person name="Baker S."/>
            <person name="Barry K."/>
            <person name="Bills G."/>
            <person name="Bluhm B."/>
            <person name="Cannon C."/>
            <person name="Castanera R."/>
            <person name="Culley D."/>
            <person name="Daum C."/>
            <person name="Ezra D."/>
            <person name="Gonzalez J."/>
            <person name="Henrissat B."/>
            <person name="Kuo A."/>
            <person name="Liang C."/>
            <person name="Lipzen A."/>
            <person name="Lutzoni F."/>
            <person name="Magnuson J."/>
            <person name="Mondo S."/>
            <person name="Nolan M."/>
            <person name="Ohm R."/>
            <person name="Pangilinan J."/>
            <person name="Park H.-J."/>
            <person name="Ramirez L."/>
            <person name="Alfaro M."/>
            <person name="Sun H."/>
            <person name="Tritt A."/>
            <person name="Yoshinaga Y."/>
            <person name="Zwiers L.-H."/>
            <person name="Turgeon B."/>
            <person name="Goodwin S."/>
            <person name="Spatafora J."/>
            <person name="Crous P."/>
            <person name="Grigoriev I."/>
        </authorList>
    </citation>
    <scope>NUCLEOTIDE SEQUENCE</scope>
    <source>
        <strain evidence="2">CBS 107.79</strain>
    </source>
</reference>
<gene>
    <name evidence="2" type="ORF">BU23DRAFT_551734</name>
</gene>
<sequence length="87" mass="9679">MFLLLTITPSGLLTVYSRMPCRPNLRPLGTPRHTPAGSHLLQSRVNKCGRVLGPSISAWSHDRQWSVLGRVVAFNSARENVFSFCSQ</sequence>
<dbReference type="Proteomes" id="UP000800036">
    <property type="component" value="Unassembled WGS sequence"/>
</dbReference>